<organism evidence="2 3">
    <name type="scientific">Chitinophaga flava</name>
    <dbReference type="NCBI Taxonomy" id="2259036"/>
    <lineage>
        <taxon>Bacteria</taxon>
        <taxon>Pseudomonadati</taxon>
        <taxon>Bacteroidota</taxon>
        <taxon>Chitinophagia</taxon>
        <taxon>Chitinophagales</taxon>
        <taxon>Chitinophagaceae</taxon>
        <taxon>Chitinophaga</taxon>
    </lineage>
</organism>
<accession>A0A365Y2B4</accession>
<feature type="chain" id="PRO_5016654504" description="Lipoprotein" evidence="1">
    <location>
        <begin position="24"/>
        <end position="144"/>
    </location>
</feature>
<keyword evidence="3" id="KW-1185">Reference proteome</keyword>
<evidence type="ECO:0000313" key="2">
    <source>
        <dbReference type="EMBL" id="RBL92752.1"/>
    </source>
</evidence>
<evidence type="ECO:0000313" key="3">
    <source>
        <dbReference type="Proteomes" id="UP000253410"/>
    </source>
</evidence>
<keyword evidence="1" id="KW-0732">Signal</keyword>
<gene>
    <name evidence="2" type="ORF">DF182_09290</name>
</gene>
<name>A0A365Y2B4_9BACT</name>
<protein>
    <recommendedName>
        <fullName evidence="4">Lipoprotein</fullName>
    </recommendedName>
</protein>
<evidence type="ECO:0008006" key="4">
    <source>
        <dbReference type="Google" id="ProtNLM"/>
    </source>
</evidence>
<dbReference type="AlphaFoldDB" id="A0A365Y2B4"/>
<sequence length="144" mass="15914">MNRAIILISFSILSFVACNPATEAGSQQSNSKGIMSSRVAKPTAFKLSGGHPDSSNATFALSGITVSFVNTTEALQTISIQQNEKRLINYIRAFDTTEKVLPTPYLTINGKDTVITFNIRQDAFRFRIKDNKATYTKTRDTTRV</sequence>
<evidence type="ECO:0000256" key="1">
    <source>
        <dbReference type="SAM" id="SignalP"/>
    </source>
</evidence>
<proteinExistence type="predicted"/>
<dbReference type="RefSeq" id="WP_147243391.1">
    <property type="nucleotide sequence ID" value="NZ_QFFJ01000001.1"/>
</dbReference>
<dbReference type="Proteomes" id="UP000253410">
    <property type="component" value="Unassembled WGS sequence"/>
</dbReference>
<dbReference type="EMBL" id="QFFJ01000001">
    <property type="protein sequence ID" value="RBL92752.1"/>
    <property type="molecule type" value="Genomic_DNA"/>
</dbReference>
<dbReference type="PROSITE" id="PS51257">
    <property type="entry name" value="PROKAR_LIPOPROTEIN"/>
    <property type="match status" value="1"/>
</dbReference>
<dbReference type="OrthoDB" id="673451at2"/>
<feature type="signal peptide" evidence="1">
    <location>
        <begin position="1"/>
        <end position="23"/>
    </location>
</feature>
<comment type="caution">
    <text evidence="2">The sequence shown here is derived from an EMBL/GenBank/DDBJ whole genome shotgun (WGS) entry which is preliminary data.</text>
</comment>
<reference evidence="2 3" key="1">
    <citation type="submission" date="2018-05" db="EMBL/GenBank/DDBJ databases">
        <title>Chitinophaga sp. K3CV102501T nov., isolated from isolated from a monsoon evergreen broad-leaved forest soil.</title>
        <authorList>
            <person name="Lv Y."/>
        </authorList>
    </citation>
    <scope>NUCLEOTIDE SEQUENCE [LARGE SCALE GENOMIC DNA]</scope>
    <source>
        <strain evidence="2 3">GDMCC 1.1325</strain>
    </source>
</reference>